<dbReference type="AlphaFoldDB" id="A0AAV4BNM1"/>
<accession>A0AAV4BNM1</accession>
<name>A0AAV4BNM1_9GAST</name>
<organism evidence="1 2">
    <name type="scientific">Plakobranchus ocellatus</name>
    <dbReference type="NCBI Taxonomy" id="259542"/>
    <lineage>
        <taxon>Eukaryota</taxon>
        <taxon>Metazoa</taxon>
        <taxon>Spiralia</taxon>
        <taxon>Lophotrochozoa</taxon>
        <taxon>Mollusca</taxon>
        <taxon>Gastropoda</taxon>
        <taxon>Heterobranchia</taxon>
        <taxon>Euthyneura</taxon>
        <taxon>Panpulmonata</taxon>
        <taxon>Sacoglossa</taxon>
        <taxon>Placobranchoidea</taxon>
        <taxon>Plakobranchidae</taxon>
        <taxon>Plakobranchus</taxon>
    </lineage>
</organism>
<gene>
    <name evidence="1" type="ORF">PoB_004747200</name>
</gene>
<dbReference type="EMBL" id="BLXT01005227">
    <property type="protein sequence ID" value="GFO20967.1"/>
    <property type="molecule type" value="Genomic_DNA"/>
</dbReference>
<evidence type="ECO:0000313" key="2">
    <source>
        <dbReference type="Proteomes" id="UP000735302"/>
    </source>
</evidence>
<evidence type="ECO:0000313" key="1">
    <source>
        <dbReference type="EMBL" id="GFO20967.1"/>
    </source>
</evidence>
<proteinExistence type="predicted"/>
<dbReference type="Proteomes" id="UP000735302">
    <property type="component" value="Unassembled WGS sequence"/>
</dbReference>
<protein>
    <submittedName>
        <fullName evidence="1">Uncharacterized protein</fullName>
    </submittedName>
</protein>
<keyword evidence="2" id="KW-1185">Reference proteome</keyword>
<dbReference type="PROSITE" id="PS51257">
    <property type="entry name" value="PROKAR_LIPOPROTEIN"/>
    <property type="match status" value="1"/>
</dbReference>
<sequence length="91" mass="10227">MLNLKIDVEMDAIVVDGRNLASAAVCGLQGCAIPCKWQVWLWKKVLYHAQDLNDQLEVPGQCPRACESTNWGWQKEDQKSLNSCLDNFSST</sequence>
<comment type="caution">
    <text evidence="1">The sequence shown here is derived from an EMBL/GenBank/DDBJ whole genome shotgun (WGS) entry which is preliminary data.</text>
</comment>
<reference evidence="1 2" key="1">
    <citation type="journal article" date="2021" name="Elife">
        <title>Chloroplast acquisition without the gene transfer in kleptoplastic sea slugs, Plakobranchus ocellatus.</title>
        <authorList>
            <person name="Maeda T."/>
            <person name="Takahashi S."/>
            <person name="Yoshida T."/>
            <person name="Shimamura S."/>
            <person name="Takaki Y."/>
            <person name="Nagai Y."/>
            <person name="Toyoda A."/>
            <person name="Suzuki Y."/>
            <person name="Arimoto A."/>
            <person name="Ishii H."/>
            <person name="Satoh N."/>
            <person name="Nishiyama T."/>
            <person name="Hasebe M."/>
            <person name="Maruyama T."/>
            <person name="Minagawa J."/>
            <person name="Obokata J."/>
            <person name="Shigenobu S."/>
        </authorList>
    </citation>
    <scope>NUCLEOTIDE SEQUENCE [LARGE SCALE GENOMIC DNA]</scope>
</reference>